<dbReference type="Proteomes" id="UP000092093">
    <property type="component" value="Unassembled WGS sequence"/>
</dbReference>
<evidence type="ECO:0000313" key="2">
    <source>
        <dbReference type="Proteomes" id="UP000092093"/>
    </source>
</evidence>
<protein>
    <submittedName>
        <fullName evidence="1">Uncharacterized protein</fullName>
    </submittedName>
</protein>
<accession>A0A1B7WYS0</accession>
<comment type="caution">
    <text evidence="1">The sequence shown here is derived from an EMBL/GenBank/DDBJ whole genome shotgun (WGS) entry which is preliminary data.</text>
</comment>
<dbReference type="EMBL" id="LJOW01000117">
    <property type="protein sequence ID" value="OBQ42249.1"/>
    <property type="molecule type" value="Genomic_DNA"/>
</dbReference>
<proteinExistence type="predicted"/>
<sequence length="487" mass="57913">MKELDGEEKKQFREAIKSAFPNRKDLETTLDDNNCGEWIRNVNTNQDDENFFTDLIEKVKSDGNTFALLNIVFKAKPCNCLLSKFYFWYVEFPLNHERYQELLNLNIFTESNKWIKKIYLSYKNTHSQLQDQVIDNHITINDILVNLISNRNNQQEPEIIYFVEYIKKSININCEDNKTIVNNLDRWLGKCDKTHSNLATDEPIYFMLSILVIPQSKINNKKQFRLEAKLYSHNKKIVQDIGQKENCEWKNINQEVWNFLHEDSIPNNLEHPIIVELCFLVNELTEYFLKPPLEASKKFIIDHHNNVNGYMPEFYPLIIRFVRYTCTELETPLKRNWNKLHEIKSETDCLTKIEVKEQNNFTVPQNTLIIDLFDNLIEINNSKKIKEDFCKIFHCILKNGIPLCIWSKKHKEETYNIYLSSLLKKELGIEENSYLYNTLFECSNENSHSQIRIILKNRFQQDDNYVKCILYDNPNRIHRPMPLSVNG</sequence>
<dbReference type="AlphaFoldDB" id="A0A1B7WYS0"/>
<organism evidence="1 2">
    <name type="scientific">Aphanizomenon flos-aquae WA102</name>
    <dbReference type="NCBI Taxonomy" id="1710896"/>
    <lineage>
        <taxon>Bacteria</taxon>
        <taxon>Bacillati</taxon>
        <taxon>Cyanobacteriota</taxon>
        <taxon>Cyanophyceae</taxon>
        <taxon>Nostocales</taxon>
        <taxon>Aphanizomenonaceae</taxon>
        <taxon>Aphanizomenon</taxon>
    </lineage>
</organism>
<gene>
    <name evidence="1" type="ORF">AN484_18890</name>
</gene>
<reference evidence="1 2" key="1">
    <citation type="submission" date="2015-09" db="EMBL/GenBank/DDBJ databases">
        <title>Aphanizomenon flos-aquae WA102.</title>
        <authorList>
            <person name="Driscoll C."/>
        </authorList>
    </citation>
    <scope>NUCLEOTIDE SEQUENCE [LARGE SCALE GENOMIC DNA]</scope>
    <source>
        <strain evidence="1">WA102</strain>
    </source>
</reference>
<evidence type="ECO:0000313" key="1">
    <source>
        <dbReference type="EMBL" id="OBQ42249.1"/>
    </source>
</evidence>
<name>A0A1B7WYS0_APHFL</name>